<reference evidence="1 2" key="1">
    <citation type="submission" date="2014-04" db="EMBL/GenBank/DDBJ databases">
        <authorList>
            <consortium name="DOE Joint Genome Institute"/>
            <person name="Kuo A."/>
            <person name="Ruytinx J."/>
            <person name="Rineau F."/>
            <person name="Colpaert J."/>
            <person name="Kohler A."/>
            <person name="Nagy L.G."/>
            <person name="Floudas D."/>
            <person name="Copeland A."/>
            <person name="Barry K.W."/>
            <person name="Cichocki N."/>
            <person name="Veneault-Fourrey C."/>
            <person name="LaButti K."/>
            <person name="Lindquist E.A."/>
            <person name="Lipzen A."/>
            <person name="Lundell T."/>
            <person name="Morin E."/>
            <person name="Murat C."/>
            <person name="Sun H."/>
            <person name="Tunlid A."/>
            <person name="Henrissat B."/>
            <person name="Grigoriev I.V."/>
            <person name="Hibbett D.S."/>
            <person name="Martin F."/>
            <person name="Nordberg H.P."/>
            <person name="Cantor M.N."/>
            <person name="Hua S.X."/>
        </authorList>
    </citation>
    <scope>NUCLEOTIDE SEQUENCE [LARGE SCALE GENOMIC DNA]</scope>
    <source>
        <strain evidence="1 2">UH-Slu-Lm8-n1</strain>
    </source>
</reference>
<dbReference type="OrthoDB" id="2646245at2759"/>
<evidence type="ECO:0000313" key="1">
    <source>
        <dbReference type="EMBL" id="KIK38031.1"/>
    </source>
</evidence>
<dbReference type="InParanoid" id="A0A0D0A8M8"/>
<evidence type="ECO:0000313" key="2">
    <source>
        <dbReference type="Proteomes" id="UP000054485"/>
    </source>
</evidence>
<keyword evidence="2" id="KW-1185">Reference proteome</keyword>
<dbReference type="EMBL" id="KN835415">
    <property type="protein sequence ID" value="KIK38031.1"/>
    <property type="molecule type" value="Genomic_DNA"/>
</dbReference>
<dbReference type="PROSITE" id="PS51257">
    <property type="entry name" value="PROKAR_LIPOPROTEIN"/>
    <property type="match status" value="1"/>
</dbReference>
<dbReference type="HOGENOM" id="CLU_2135191_0_0_1"/>
<sequence>MPWARSNFQEDNPTCSSVSSWFLSSCSSFRKSVSRHRLIRLSVVKARLVAALQKESSELGNVNDEECQSYSDPCPSGYLASCCYTVPNVVSAMIQFQRGRSDLTIVLLLLQPV</sequence>
<protein>
    <submittedName>
        <fullName evidence="1">Uncharacterized protein</fullName>
    </submittedName>
</protein>
<proteinExistence type="predicted"/>
<dbReference type="AlphaFoldDB" id="A0A0D0A8M8"/>
<gene>
    <name evidence="1" type="ORF">CY34DRAFT_809789</name>
</gene>
<name>A0A0D0A8M8_9AGAM</name>
<dbReference type="Proteomes" id="UP000054485">
    <property type="component" value="Unassembled WGS sequence"/>
</dbReference>
<reference evidence="2" key="2">
    <citation type="submission" date="2015-01" db="EMBL/GenBank/DDBJ databases">
        <title>Evolutionary Origins and Diversification of the Mycorrhizal Mutualists.</title>
        <authorList>
            <consortium name="DOE Joint Genome Institute"/>
            <consortium name="Mycorrhizal Genomics Consortium"/>
            <person name="Kohler A."/>
            <person name="Kuo A."/>
            <person name="Nagy L.G."/>
            <person name="Floudas D."/>
            <person name="Copeland A."/>
            <person name="Barry K.W."/>
            <person name="Cichocki N."/>
            <person name="Veneault-Fourrey C."/>
            <person name="LaButti K."/>
            <person name="Lindquist E.A."/>
            <person name="Lipzen A."/>
            <person name="Lundell T."/>
            <person name="Morin E."/>
            <person name="Murat C."/>
            <person name="Riley R."/>
            <person name="Ohm R."/>
            <person name="Sun H."/>
            <person name="Tunlid A."/>
            <person name="Henrissat B."/>
            <person name="Grigoriev I.V."/>
            <person name="Hibbett D.S."/>
            <person name="Martin F."/>
        </authorList>
    </citation>
    <scope>NUCLEOTIDE SEQUENCE [LARGE SCALE GENOMIC DNA]</scope>
    <source>
        <strain evidence="2">UH-Slu-Lm8-n1</strain>
    </source>
</reference>
<accession>A0A0D0A8M8</accession>
<organism evidence="1 2">
    <name type="scientific">Suillus luteus UH-Slu-Lm8-n1</name>
    <dbReference type="NCBI Taxonomy" id="930992"/>
    <lineage>
        <taxon>Eukaryota</taxon>
        <taxon>Fungi</taxon>
        <taxon>Dikarya</taxon>
        <taxon>Basidiomycota</taxon>
        <taxon>Agaricomycotina</taxon>
        <taxon>Agaricomycetes</taxon>
        <taxon>Agaricomycetidae</taxon>
        <taxon>Boletales</taxon>
        <taxon>Suillineae</taxon>
        <taxon>Suillaceae</taxon>
        <taxon>Suillus</taxon>
    </lineage>
</organism>